<proteinExistence type="predicted"/>
<keyword evidence="2" id="KW-0472">Membrane</keyword>
<evidence type="ECO:0008006" key="5">
    <source>
        <dbReference type="Google" id="ProtNLM"/>
    </source>
</evidence>
<feature type="transmembrane region" description="Helical" evidence="2">
    <location>
        <begin position="12"/>
        <end position="34"/>
    </location>
</feature>
<feature type="transmembrane region" description="Helical" evidence="2">
    <location>
        <begin position="129"/>
        <end position="152"/>
    </location>
</feature>
<feature type="transmembrane region" description="Helical" evidence="2">
    <location>
        <begin position="238"/>
        <end position="266"/>
    </location>
</feature>
<keyword evidence="2" id="KW-0812">Transmembrane</keyword>
<evidence type="ECO:0000313" key="4">
    <source>
        <dbReference type="Proteomes" id="UP000264231"/>
    </source>
</evidence>
<dbReference type="Pfam" id="PF01554">
    <property type="entry name" value="MatE"/>
    <property type="match status" value="2"/>
</dbReference>
<dbReference type="GO" id="GO:0015297">
    <property type="term" value="F:antiporter activity"/>
    <property type="evidence" value="ECO:0007669"/>
    <property type="project" value="InterPro"/>
</dbReference>
<gene>
    <name evidence="3" type="ORF">A7978_02920</name>
</gene>
<keyword evidence="1" id="KW-0813">Transport</keyword>
<feature type="transmembrane region" description="Helical" evidence="2">
    <location>
        <begin position="93"/>
        <end position="117"/>
    </location>
</feature>
<evidence type="ECO:0000256" key="2">
    <source>
        <dbReference type="SAM" id="Phobius"/>
    </source>
</evidence>
<evidence type="ECO:0000313" key="3">
    <source>
        <dbReference type="EMBL" id="ANF34045.1"/>
    </source>
</evidence>
<sequence length="447" mass="50822">MYSLSKSKKNSVYQDILNIAVPTAIEFFLFNVVAFTDNIMVSYLGDYPVVGVSLANKLFELFSTIAFTVMGAYNILATRQYAQGDIDNFKNTFFISILILLFFSFLFIVISLFYSYFFLGLLSDDPVAIFYGVSYLNIAVYSFIFAVVKGMIANSLKVVKITKIQIATSVISVVLNVVFNYLFIFVLNMGVVGAAIATTLVRLIELVFYLLYTVFNINSHFYLKIKNLKINPVIFSELIKVFVPIFLNDFIWYLGYFGLIAIFSRIDTAKYAAYSITFSTYFIGLNITYAFCFAVNIVMGHEMNNDKREIMSVAVYLGKIGFVLAFLTSLIIFALSFIVPHIFYKLEHADLMGVMLRYYAISAFFTSLAFQYLFGFFRAGAAPNFGAIMECSVTFIYTIPVAYFLANYTQTPFELIVFIPTLEDVIKFGISLPYFYSTKWIKFIKTG</sequence>
<dbReference type="RefSeq" id="WP_119024208.1">
    <property type="nucleotide sequence ID" value="NZ_CP015629.1"/>
</dbReference>
<dbReference type="GO" id="GO:0042910">
    <property type="term" value="F:xenobiotic transmembrane transporter activity"/>
    <property type="evidence" value="ECO:0007669"/>
    <property type="project" value="InterPro"/>
</dbReference>
<dbReference type="InterPro" id="IPR050222">
    <property type="entry name" value="MATE_MdtK"/>
</dbReference>
<feature type="transmembrane region" description="Helical" evidence="2">
    <location>
        <begin position="54"/>
        <end position="73"/>
    </location>
</feature>
<dbReference type="InterPro" id="IPR002528">
    <property type="entry name" value="MATE_fam"/>
</dbReference>
<feature type="transmembrane region" description="Helical" evidence="2">
    <location>
        <begin position="387"/>
        <end position="409"/>
    </location>
</feature>
<feature type="transmembrane region" description="Helical" evidence="2">
    <location>
        <begin position="415"/>
        <end position="436"/>
    </location>
</feature>
<dbReference type="PANTHER" id="PTHR43298:SF2">
    <property type="entry name" value="FMN_FAD EXPORTER YEEO-RELATED"/>
    <property type="match status" value="1"/>
</dbReference>
<name>A0A172XBH6_BORTU</name>
<dbReference type="AlphaFoldDB" id="A0A172XBH6"/>
<evidence type="ECO:0000256" key="1">
    <source>
        <dbReference type="ARBA" id="ARBA00022448"/>
    </source>
</evidence>
<feature type="transmembrane region" description="Helical" evidence="2">
    <location>
        <begin position="278"/>
        <end position="299"/>
    </location>
</feature>
<protein>
    <recommendedName>
        <fullName evidence="5">Na+ driven multidrug efflux pump</fullName>
    </recommendedName>
</protein>
<keyword evidence="2" id="KW-1133">Transmembrane helix</keyword>
<accession>A0A172XBH6</accession>
<dbReference type="GO" id="GO:0005886">
    <property type="term" value="C:plasma membrane"/>
    <property type="evidence" value="ECO:0007669"/>
    <property type="project" value="TreeGrafter"/>
</dbReference>
<organism evidence="3 4">
    <name type="scientific">Borrelia turicatae</name>
    <dbReference type="NCBI Taxonomy" id="142"/>
    <lineage>
        <taxon>Bacteria</taxon>
        <taxon>Pseudomonadati</taxon>
        <taxon>Spirochaetota</taxon>
        <taxon>Spirochaetia</taxon>
        <taxon>Spirochaetales</taxon>
        <taxon>Borreliaceae</taxon>
        <taxon>Borrelia</taxon>
    </lineage>
</organism>
<dbReference type="Proteomes" id="UP000264231">
    <property type="component" value="Chromosome"/>
</dbReference>
<feature type="transmembrane region" description="Helical" evidence="2">
    <location>
        <begin position="356"/>
        <end position="375"/>
    </location>
</feature>
<dbReference type="EMBL" id="CP015629">
    <property type="protein sequence ID" value="ANF34045.1"/>
    <property type="molecule type" value="Genomic_DNA"/>
</dbReference>
<reference evidence="3 4" key="1">
    <citation type="submission" date="2016-05" db="EMBL/GenBank/DDBJ databases">
        <title>Chromosome and linear plasmid sequence of a 2015 human isolate of tick-borne relapsing fever spirochete, Borrelia turicatae.</title>
        <authorList>
            <person name="Kingry L.C."/>
            <person name="Dhwani B."/>
            <person name="Replogle A."/>
            <person name="Sexton C."/>
            <person name="Rowe L."/>
            <person name="Stermole B.M."/>
            <person name="Christensen A.M."/>
            <person name="Schriefer M.E."/>
        </authorList>
    </citation>
    <scope>NUCLEOTIDE SEQUENCE [LARGE SCALE GENOMIC DNA]</scope>
    <source>
        <strain evidence="3 4">BTE5EL</strain>
    </source>
</reference>
<dbReference type="PANTHER" id="PTHR43298">
    <property type="entry name" value="MULTIDRUG RESISTANCE PROTEIN NORM-RELATED"/>
    <property type="match status" value="1"/>
</dbReference>
<feature type="transmembrane region" description="Helical" evidence="2">
    <location>
        <begin position="192"/>
        <end position="217"/>
    </location>
</feature>
<feature type="transmembrane region" description="Helical" evidence="2">
    <location>
        <begin position="164"/>
        <end position="186"/>
    </location>
</feature>
<feature type="transmembrane region" description="Helical" evidence="2">
    <location>
        <begin position="320"/>
        <end position="344"/>
    </location>
</feature>